<keyword evidence="5 6" id="KW-0472">Membrane</keyword>
<evidence type="ECO:0000256" key="6">
    <source>
        <dbReference type="SAM" id="Phobius"/>
    </source>
</evidence>
<keyword evidence="3 6" id="KW-0812">Transmembrane</keyword>
<organism evidence="7 8">
    <name type="scientific">Hominisplanchenecus faecis</name>
    <dbReference type="NCBI Taxonomy" id="2885351"/>
    <lineage>
        <taxon>Bacteria</taxon>
        <taxon>Bacillati</taxon>
        <taxon>Bacillota</taxon>
        <taxon>Clostridia</taxon>
        <taxon>Lachnospirales</taxon>
        <taxon>Lachnospiraceae</taxon>
        <taxon>Hominisplanchenecus</taxon>
    </lineage>
</organism>
<evidence type="ECO:0000256" key="3">
    <source>
        <dbReference type="ARBA" id="ARBA00022692"/>
    </source>
</evidence>
<comment type="similarity">
    <text evidence="2">Belongs to the autoinducer-2 exporter (AI-2E) (TC 2.A.86) family.</text>
</comment>
<evidence type="ECO:0000256" key="4">
    <source>
        <dbReference type="ARBA" id="ARBA00022989"/>
    </source>
</evidence>
<dbReference type="PANTHER" id="PTHR21716:SF68">
    <property type="entry name" value="TRANSPORT PROTEIN YTVI-RELATED"/>
    <property type="match status" value="1"/>
</dbReference>
<reference evidence="7 8" key="1">
    <citation type="submission" date="2021-10" db="EMBL/GenBank/DDBJ databases">
        <title>Anaerobic single-cell dispensing facilitates the cultivation of human gut bacteria.</title>
        <authorList>
            <person name="Afrizal A."/>
        </authorList>
    </citation>
    <scope>NUCLEOTIDE SEQUENCE [LARGE SCALE GENOMIC DNA]</scope>
    <source>
        <strain evidence="7 8">CLA-AA-H246</strain>
    </source>
</reference>
<dbReference type="InterPro" id="IPR002549">
    <property type="entry name" value="AI-2E-like"/>
</dbReference>
<dbReference type="PANTHER" id="PTHR21716">
    <property type="entry name" value="TRANSMEMBRANE PROTEIN"/>
    <property type="match status" value="1"/>
</dbReference>
<dbReference type="Proteomes" id="UP001299235">
    <property type="component" value="Unassembled WGS sequence"/>
</dbReference>
<feature type="transmembrane region" description="Helical" evidence="6">
    <location>
        <begin position="258"/>
        <end position="282"/>
    </location>
</feature>
<evidence type="ECO:0000256" key="1">
    <source>
        <dbReference type="ARBA" id="ARBA00004141"/>
    </source>
</evidence>
<proteinExistence type="inferred from homology"/>
<protein>
    <submittedName>
        <fullName evidence="7">AI-2E family transporter</fullName>
    </submittedName>
</protein>
<evidence type="ECO:0000256" key="2">
    <source>
        <dbReference type="ARBA" id="ARBA00009773"/>
    </source>
</evidence>
<keyword evidence="4 6" id="KW-1133">Transmembrane helix</keyword>
<name>A0ABS8EZB0_9FIRM</name>
<evidence type="ECO:0000313" key="8">
    <source>
        <dbReference type="Proteomes" id="UP001299235"/>
    </source>
</evidence>
<feature type="transmembrane region" description="Helical" evidence="6">
    <location>
        <begin position="323"/>
        <end position="356"/>
    </location>
</feature>
<accession>A0ABS8EZB0</accession>
<dbReference type="Pfam" id="PF01594">
    <property type="entry name" value="AI-2E_transport"/>
    <property type="match status" value="1"/>
</dbReference>
<evidence type="ECO:0000313" key="7">
    <source>
        <dbReference type="EMBL" id="MCC2149479.1"/>
    </source>
</evidence>
<comment type="caution">
    <text evidence="7">The sequence shown here is derived from an EMBL/GenBank/DDBJ whole genome shotgun (WGS) entry which is preliminary data.</text>
</comment>
<feature type="transmembrane region" description="Helical" evidence="6">
    <location>
        <begin position="294"/>
        <end position="311"/>
    </location>
</feature>
<keyword evidence="8" id="KW-1185">Reference proteome</keyword>
<feature type="transmembrane region" description="Helical" evidence="6">
    <location>
        <begin position="231"/>
        <end position="252"/>
    </location>
</feature>
<gene>
    <name evidence="7" type="ORF">LKD42_09455</name>
</gene>
<sequence length="366" mass="41467">MKKIMSYILNPIKADKEGAAKMNTKIRKAIGIVGIIMAVYIIFKYIFVYVAPFLVAFLIVRILNPAAIRLQKYPCFRKVGKGSLLFCMMSLILGITGVCMWFLGVRLFAQIRSIFLHIDQYEAKMEAMIEGCCVLLNQKFGIKSEAVREVVYQNIEKMSEKIQAVNITQVFRYSVRYAVVAAEWFSVLFVIFVAVLLIIKDYDEICQKLQKYSTFRHLVRIGERLWQMAGLWLRAQLLIMAAVMAECVAGLWVLQNSYALLVGILIGFLDALPFIGTGTILLPWAALELFRGDFFHAAAYLTFFLITNSTRDFLEPRLLGEKLGVYPIVIAVVVYVGICIFGPAGVLLGPLMLLVIREVVREWLEA</sequence>
<feature type="transmembrane region" description="Helical" evidence="6">
    <location>
        <begin position="82"/>
        <end position="103"/>
    </location>
</feature>
<feature type="transmembrane region" description="Helical" evidence="6">
    <location>
        <begin position="177"/>
        <end position="199"/>
    </location>
</feature>
<evidence type="ECO:0000256" key="5">
    <source>
        <dbReference type="ARBA" id="ARBA00023136"/>
    </source>
</evidence>
<comment type="subcellular location">
    <subcellularLocation>
        <location evidence="1">Membrane</location>
        <topology evidence="1">Multi-pass membrane protein</topology>
    </subcellularLocation>
</comment>
<feature type="transmembrane region" description="Helical" evidence="6">
    <location>
        <begin position="29"/>
        <end position="47"/>
    </location>
</feature>
<dbReference type="EMBL" id="JAJEQE010000031">
    <property type="protein sequence ID" value="MCC2149479.1"/>
    <property type="molecule type" value="Genomic_DNA"/>
</dbReference>